<feature type="region of interest" description="Disordered" evidence="1">
    <location>
        <begin position="38"/>
        <end position="57"/>
    </location>
</feature>
<accession>A0ABU4J126</accession>
<keyword evidence="4" id="KW-1185">Reference proteome</keyword>
<keyword evidence="2" id="KW-0812">Transmembrane</keyword>
<sequence>MKFLDDKEEAVYIEQVEFYNVTLDELLKKQSSTEQVAEDKSESKLYEEEKEADDLKAPSDPGFVVGLILIVRRVFLDVVVLSTILLVLGLGTMVFYDEIVQVFQAIRKDFSQS</sequence>
<evidence type="ECO:0000313" key="4">
    <source>
        <dbReference type="Proteomes" id="UP001284771"/>
    </source>
</evidence>
<dbReference type="RefSeq" id="WP_163070695.1">
    <property type="nucleotide sequence ID" value="NZ_JAWUZT010000004.1"/>
</dbReference>
<evidence type="ECO:0000256" key="2">
    <source>
        <dbReference type="SAM" id="Phobius"/>
    </source>
</evidence>
<gene>
    <name evidence="3" type="ORF">RIB56_02240</name>
</gene>
<organism evidence="3 4">
    <name type="scientific">Priestia flexa</name>
    <dbReference type="NCBI Taxonomy" id="86664"/>
    <lineage>
        <taxon>Bacteria</taxon>
        <taxon>Bacillati</taxon>
        <taxon>Bacillota</taxon>
        <taxon>Bacilli</taxon>
        <taxon>Bacillales</taxon>
        <taxon>Bacillaceae</taxon>
        <taxon>Priestia</taxon>
    </lineage>
</organism>
<dbReference type="Proteomes" id="UP001284771">
    <property type="component" value="Unassembled WGS sequence"/>
</dbReference>
<reference evidence="4" key="1">
    <citation type="submission" date="2023-07" db="EMBL/GenBank/DDBJ databases">
        <title>Draft genomic sequences of Priestia flexa CCM isolated from the soil of an abandoned mine contaminated by free cyanide in the high Andean zone of Tacna, Peru.</title>
        <authorList>
            <person name="Caceda Quiroz C.J."/>
            <person name="Maraza Chooque G.J."/>
            <person name="Fora Quispe G.L."/>
            <person name="Carpio Mamani M."/>
        </authorList>
    </citation>
    <scope>NUCLEOTIDE SEQUENCE [LARGE SCALE GENOMIC DNA]</scope>
    <source>
        <strain evidence="4">CCM</strain>
    </source>
</reference>
<keyword evidence="2" id="KW-1133">Transmembrane helix</keyword>
<dbReference type="EMBL" id="JAWUZT010000004">
    <property type="protein sequence ID" value="MDW8514939.1"/>
    <property type="molecule type" value="Genomic_DNA"/>
</dbReference>
<evidence type="ECO:0000313" key="3">
    <source>
        <dbReference type="EMBL" id="MDW8514939.1"/>
    </source>
</evidence>
<name>A0ABU4J126_9BACI</name>
<protein>
    <submittedName>
        <fullName evidence="3">Uncharacterized protein</fullName>
    </submittedName>
</protein>
<proteinExistence type="predicted"/>
<comment type="caution">
    <text evidence="3">The sequence shown here is derived from an EMBL/GenBank/DDBJ whole genome shotgun (WGS) entry which is preliminary data.</text>
</comment>
<evidence type="ECO:0000256" key="1">
    <source>
        <dbReference type="SAM" id="MobiDB-lite"/>
    </source>
</evidence>
<feature type="transmembrane region" description="Helical" evidence="2">
    <location>
        <begin position="74"/>
        <end position="96"/>
    </location>
</feature>
<keyword evidence="2" id="KW-0472">Membrane</keyword>